<comment type="cofactor">
    <cofactor evidence="1">
        <name>FAD</name>
        <dbReference type="ChEBI" id="CHEBI:57692"/>
    </cofactor>
</comment>
<keyword evidence="5" id="KW-0560">Oxidoreductase</keyword>
<proteinExistence type="inferred from homology"/>
<dbReference type="Gene3D" id="3.30.465.10">
    <property type="match status" value="1"/>
</dbReference>
<keyword evidence="8" id="KW-1185">Reference proteome</keyword>
<dbReference type="InterPro" id="IPR006094">
    <property type="entry name" value="Oxid_FAD_bind_N"/>
</dbReference>
<dbReference type="SUPFAM" id="SSF56176">
    <property type="entry name" value="FAD-binding/transporter-associated domain-like"/>
    <property type="match status" value="1"/>
</dbReference>
<dbReference type="OrthoDB" id="213514at2157"/>
<dbReference type="PROSITE" id="PS51387">
    <property type="entry name" value="FAD_PCMH"/>
    <property type="match status" value="1"/>
</dbReference>
<evidence type="ECO:0000313" key="7">
    <source>
        <dbReference type="EMBL" id="KCZ71095.1"/>
    </source>
</evidence>
<dbReference type="InterPro" id="IPR016166">
    <property type="entry name" value="FAD-bd_PCMH"/>
</dbReference>
<dbReference type="EMBL" id="JMIY01000007">
    <property type="protein sequence ID" value="KCZ71095.1"/>
    <property type="molecule type" value="Genomic_DNA"/>
</dbReference>
<evidence type="ECO:0000256" key="1">
    <source>
        <dbReference type="ARBA" id="ARBA00001974"/>
    </source>
</evidence>
<dbReference type="RefSeq" id="WP_048093273.1">
    <property type="nucleotide sequence ID" value="NZ_JMIY01000007.1"/>
</dbReference>
<name>A0A062V6R2_9EURY</name>
<dbReference type="InterPro" id="IPR006093">
    <property type="entry name" value="Oxy_OxRdtase_FAD_BS"/>
</dbReference>
<gene>
    <name evidence="7" type="ORF">ANME2D_03127</name>
</gene>
<dbReference type="Proteomes" id="UP000027153">
    <property type="component" value="Unassembled WGS sequence"/>
</dbReference>
<evidence type="ECO:0000256" key="5">
    <source>
        <dbReference type="ARBA" id="ARBA00023002"/>
    </source>
</evidence>
<accession>A0A062V6R2</accession>
<dbReference type="PANTHER" id="PTHR42973">
    <property type="entry name" value="BINDING OXIDOREDUCTASE, PUTATIVE (AFU_ORTHOLOGUE AFUA_1G17690)-RELATED"/>
    <property type="match status" value="1"/>
</dbReference>
<sequence>MVKIDEETIQKFKESMRGELIRPGDAGYDDARKIWNGMIDKHPALIARCTGAVDIINAVNFARSSKLLVAVRGGGHNVAGNAVCDGGLVIDLSRMKSIRIDPASRTARAEPGVTWGELDRETQAFGLALPGGMVSTTGIAGLTLGGGYGWLTRKYGMTIDNLLSADVVTADGQFLVASKTENSDLFWGIRGGGGNFGIVTSFEFRLHPVGPTILGGILLHPLAKAKEVLQFYREYMTTAPVELTVAADLATAPKAPHLPEHIQGTPVLVLAICYVGSIEEGKRIIQPLRTFGSPEVDLVGPVPYTALQKMLDAAYPPGWQYYWKSEYVKDLSDDVIDILVDYAANRPSQRSDILFEYLLGAVNQIGDDETPFSHRNAPFVVALGSMWYDRLEDEENIKWAKDLWNALQPFTTGGVYVNFLMTEGTDRVMAAYGKEKYERLVALKNKYDPTNFFSLNQNIKPRK</sequence>
<dbReference type="InterPro" id="IPR012951">
    <property type="entry name" value="BBE"/>
</dbReference>
<evidence type="ECO:0000256" key="2">
    <source>
        <dbReference type="ARBA" id="ARBA00005466"/>
    </source>
</evidence>
<keyword evidence="4" id="KW-0274">FAD</keyword>
<dbReference type="GO" id="GO:0071949">
    <property type="term" value="F:FAD binding"/>
    <property type="evidence" value="ECO:0007669"/>
    <property type="project" value="InterPro"/>
</dbReference>
<comment type="caution">
    <text evidence="7">The sequence shown here is derived from an EMBL/GenBank/DDBJ whole genome shotgun (WGS) entry which is preliminary data.</text>
</comment>
<dbReference type="InterPro" id="IPR050416">
    <property type="entry name" value="FAD-linked_Oxidoreductase"/>
</dbReference>
<dbReference type="AlphaFoldDB" id="A0A062V6R2"/>
<dbReference type="PATRIC" id="fig|1392998.3.peg.2685"/>
<evidence type="ECO:0000256" key="4">
    <source>
        <dbReference type="ARBA" id="ARBA00022827"/>
    </source>
</evidence>
<dbReference type="Gene3D" id="3.40.462.20">
    <property type="match status" value="1"/>
</dbReference>
<evidence type="ECO:0000259" key="6">
    <source>
        <dbReference type="PROSITE" id="PS51387"/>
    </source>
</evidence>
<dbReference type="InterPro" id="IPR036318">
    <property type="entry name" value="FAD-bd_PCMH-like_sf"/>
</dbReference>
<comment type="similarity">
    <text evidence="2">Belongs to the oxygen-dependent FAD-linked oxidoreductase family.</text>
</comment>
<reference evidence="7 8" key="1">
    <citation type="journal article" date="2013" name="Nature">
        <title>Anaerobic oxidation of methane coupled to nitrate reduction in a novel archaeal lineage.</title>
        <authorList>
            <person name="Haroon M.F."/>
            <person name="Hu S."/>
            <person name="Shi Y."/>
            <person name="Imelfort M."/>
            <person name="Keller J."/>
            <person name="Hugenholtz P."/>
            <person name="Yuan Z."/>
            <person name="Tyson G.W."/>
        </authorList>
    </citation>
    <scope>NUCLEOTIDE SEQUENCE [LARGE SCALE GENOMIC DNA]</scope>
    <source>
        <strain evidence="7 8">ANME-2d</strain>
    </source>
</reference>
<dbReference type="PROSITE" id="PS00862">
    <property type="entry name" value="OX2_COVAL_FAD"/>
    <property type="match status" value="1"/>
</dbReference>
<dbReference type="InterPro" id="IPR016167">
    <property type="entry name" value="FAD-bd_PCMH_sub1"/>
</dbReference>
<keyword evidence="3" id="KW-0285">Flavoprotein</keyword>
<dbReference type="PANTHER" id="PTHR42973:SF39">
    <property type="entry name" value="FAD-BINDING PCMH-TYPE DOMAIN-CONTAINING PROTEIN"/>
    <property type="match status" value="1"/>
</dbReference>
<organism evidence="7 8">
    <name type="scientific">Candidatus Methanoperedens nitratireducens</name>
    <dbReference type="NCBI Taxonomy" id="1392998"/>
    <lineage>
        <taxon>Archaea</taxon>
        <taxon>Methanobacteriati</taxon>
        <taxon>Methanobacteriota</taxon>
        <taxon>Stenosarchaea group</taxon>
        <taxon>Methanomicrobia</taxon>
        <taxon>Methanosarcinales</taxon>
        <taxon>ANME-2 cluster</taxon>
        <taxon>Candidatus Methanoperedentaceae</taxon>
        <taxon>Candidatus Methanoperedens</taxon>
    </lineage>
</organism>
<dbReference type="Gene3D" id="3.30.43.10">
    <property type="entry name" value="Uridine Diphospho-n-acetylenolpyruvylglucosamine Reductase, domain 2"/>
    <property type="match status" value="1"/>
</dbReference>
<protein>
    <submittedName>
        <fullName evidence="7">FAD/FMN-dependent dehydrogenase</fullName>
    </submittedName>
</protein>
<dbReference type="GO" id="GO:0016491">
    <property type="term" value="F:oxidoreductase activity"/>
    <property type="evidence" value="ECO:0007669"/>
    <property type="project" value="UniProtKB-KW"/>
</dbReference>
<feature type="domain" description="FAD-binding PCMH-type" evidence="6">
    <location>
        <begin position="39"/>
        <end position="209"/>
    </location>
</feature>
<evidence type="ECO:0000256" key="3">
    <source>
        <dbReference type="ARBA" id="ARBA00022630"/>
    </source>
</evidence>
<dbReference type="Pfam" id="PF08031">
    <property type="entry name" value="BBE"/>
    <property type="match status" value="1"/>
</dbReference>
<evidence type="ECO:0000313" key="8">
    <source>
        <dbReference type="Proteomes" id="UP000027153"/>
    </source>
</evidence>
<dbReference type="Pfam" id="PF01565">
    <property type="entry name" value="FAD_binding_4"/>
    <property type="match status" value="1"/>
</dbReference>
<dbReference type="InterPro" id="IPR016169">
    <property type="entry name" value="FAD-bd_PCMH_sub2"/>
</dbReference>